<dbReference type="InterPro" id="IPR007712">
    <property type="entry name" value="RelE/ParE_toxin"/>
</dbReference>
<dbReference type="OrthoDB" id="9809155at2"/>
<dbReference type="Proteomes" id="UP000322981">
    <property type="component" value="Unassembled WGS sequence"/>
</dbReference>
<protein>
    <submittedName>
        <fullName evidence="2">Type II toxin-antitoxin system RelE/ParE family toxin</fullName>
    </submittedName>
</protein>
<sequence>MHILGSARRDLAAGFRFYQRQAPGLGGYFLDSLSSDIDSLLISAGVHAKAFRRYHRLLSKRFPYAIYYRMQGQEVRVVAVFHSRRDPAWIDNQLKRRT</sequence>
<dbReference type="InterPro" id="IPR035093">
    <property type="entry name" value="RelE/ParE_toxin_dom_sf"/>
</dbReference>
<dbReference type="AlphaFoldDB" id="A0A5M8FN01"/>
<comment type="caution">
    <text evidence="2">The sequence shown here is derived from an EMBL/GenBank/DDBJ whole genome shotgun (WGS) entry which is preliminary data.</text>
</comment>
<accession>A0A5M8FN01</accession>
<dbReference type="EMBL" id="VWXX01000028">
    <property type="protein sequence ID" value="KAA6183805.1"/>
    <property type="molecule type" value="Genomic_DNA"/>
</dbReference>
<evidence type="ECO:0000313" key="3">
    <source>
        <dbReference type="Proteomes" id="UP000322981"/>
    </source>
</evidence>
<evidence type="ECO:0000313" key="2">
    <source>
        <dbReference type="EMBL" id="KAA6183805.1"/>
    </source>
</evidence>
<gene>
    <name evidence="2" type="ORF">F2Q65_14610</name>
</gene>
<keyword evidence="1" id="KW-1277">Toxin-antitoxin system</keyword>
<name>A0A5M8FN01_9GAMM</name>
<reference evidence="2 3" key="1">
    <citation type="submission" date="2019-09" db="EMBL/GenBank/DDBJ databases">
        <title>Whole-genome sequence of the purple sulfur bacterium Thiohalocapsa marina DSM 19078.</title>
        <authorList>
            <person name="Kyndt J.A."/>
            <person name="Meyer T.E."/>
        </authorList>
    </citation>
    <scope>NUCLEOTIDE SEQUENCE [LARGE SCALE GENOMIC DNA]</scope>
    <source>
        <strain evidence="2 3">DSM 19078</strain>
    </source>
</reference>
<evidence type="ECO:0000256" key="1">
    <source>
        <dbReference type="ARBA" id="ARBA00022649"/>
    </source>
</evidence>
<dbReference type="Pfam" id="PF05016">
    <property type="entry name" value="ParE_toxin"/>
    <property type="match status" value="1"/>
</dbReference>
<keyword evidence="3" id="KW-1185">Reference proteome</keyword>
<dbReference type="Gene3D" id="3.30.2310.20">
    <property type="entry name" value="RelE-like"/>
    <property type="match status" value="1"/>
</dbReference>
<organism evidence="2 3">
    <name type="scientific">Thiohalocapsa marina</name>
    <dbReference type="NCBI Taxonomy" id="424902"/>
    <lineage>
        <taxon>Bacteria</taxon>
        <taxon>Pseudomonadati</taxon>
        <taxon>Pseudomonadota</taxon>
        <taxon>Gammaproteobacteria</taxon>
        <taxon>Chromatiales</taxon>
        <taxon>Chromatiaceae</taxon>
        <taxon>Thiohalocapsa</taxon>
    </lineage>
</organism>
<proteinExistence type="predicted"/>